<dbReference type="Proteomes" id="UP000777438">
    <property type="component" value="Unassembled WGS sequence"/>
</dbReference>
<evidence type="ECO:0000313" key="1">
    <source>
        <dbReference type="EMBL" id="KAH6891357.1"/>
    </source>
</evidence>
<comment type="caution">
    <text evidence="1">The sequence shown here is derived from an EMBL/GenBank/DDBJ whole genome shotgun (WGS) entry which is preliminary data.</text>
</comment>
<organism evidence="1 2">
    <name type="scientific">Thelonectria olida</name>
    <dbReference type="NCBI Taxonomy" id="1576542"/>
    <lineage>
        <taxon>Eukaryota</taxon>
        <taxon>Fungi</taxon>
        <taxon>Dikarya</taxon>
        <taxon>Ascomycota</taxon>
        <taxon>Pezizomycotina</taxon>
        <taxon>Sordariomycetes</taxon>
        <taxon>Hypocreomycetidae</taxon>
        <taxon>Hypocreales</taxon>
        <taxon>Nectriaceae</taxon>
        <taxon>Thelonectria</taxon>
    </lineage>
</organism>
<sequence length="210" mass="22946">MSCQIKRRLARVMLSQRHNGPQFTGDAATLRLPSALLPRPPINKSVSESFMPSHGGTAFAPDPDGTFFQWRACACVLQRLLLGLHRRIVRSGTLHSAPAPDQTSFHPPDAFSRLHMEVTGPAVLLRSRLAVQCQLASFVPRSHCVATGRRGKQNQDFVDSALQEKLGCAGRVVDGLPTWGRLPSEPVTAQLYSFADNQRCSSMSSSLLSN</sequence>
<evidence type="ECO:0000313" key="2">
    <source>
        <dbReference type="Proteomes" id="UP000777438"/>
    </source>
</evidence>
<gene>
    <name evidence="1" type="ORF">B0T10DRAFT_310206</name>
</gene>
<reference evidence="1 2" key="1">
    <citation type="journal article" date="2021" name="Nat. Commun.">
        <title>Genetic determinants of endophytism in the Arabidopsis root mycobiome.</title>
        <authorList>
            <person name="Mesny F."/>
            <person name="Miyauchi S."/>
            <person name="Thiergart T."/>
            <person name="Pickel B."/>
            <person name="Atanasova L."/>
            <person name="Karlsson M."/>
            <person name="Huettel B."/>
            <person name="Barry K.W."/>
            <person name="Haridas S."/>
            <person name="Chen C."/>
            <person name="Bauer D."/>
            <person name="Andreopoulos W."/>
            <person name="Pangilinan J."/>
            <person name="LaButti K."/>
            <person name="Riley R."/>
            <person name="Lipzen A."/>
            <person name="Clum A."/>
            <person name="Drula E."/>
            <person name="Henrissat B."/>
            <person name="Kohler A."/>
            <person name="Grigoriev I.V."/>
            <person name="Martin F.M."/>
            <person name="Hacquard S."/>
        </authorList>
    </citation>
    <scope>NUCLEOTIDE SEQUENCE [LARGE SCALE GENOMIC DNA]</scope>
    <source>
        <strain evidence="1 2">MPI-CAGE-CH-0241</strain>
    </source>
</reference>
<proteinExistence type="predicted"/>
<dbReference type="EMBL" id="JAGPYM010000008">
    <property type="protein sequence ID" value="KAH6891357.1"/>
    <property type="molecule type" value="Genomic_DNA"/>
</dbReference>
<dbReference type="AlphaFoldDB" id="A0A9P9AR35"/>
<name>A0A9P9AR35_9HYPO</name>
<keyword evidence="2" id="KW-1185">Reference proteome</keyword>
<protein>
    <submittedName>
        <fullName evidence="1">Uncharacterized protein</fullName>
    </submittedName>
</protein>
<accession>A0A9P9AR35</accession>